<gene>
    <name evidence="2" type="ORF">SAMN05421875_1252</name>
</gene>
<evidence type="ECO:0000313" key="2">
    <source>
        <dbReference type="EMBL" id="SEA71991.1"/>
    </source>
</evidence>
<feature type="transmembrane region" description="Helical" evidence="1">
    <location>
        <begin position="12"/>
        <end position="29"/>
    </location>
</feature>
<dbReference type="RefSeq" id="WP_092699724.1">
    <property type="nucleotide sequence ID" value="NZ_FNQJ01000025.1"/>
</dbReference>
<feature type="transmembrane region" description="Helical" evidence="1">
    <location>
        <begin position="41"/>
        <end position="62"/>
    </location>
</feature>
<reference evidence="3" key="1">
    <citation type="submission" date="2016-10" db="EMBL/GenBank/DDBJ databases">
        <authorList>
            <person name="Varghese N."/>
            <person name="Submissions S."/>
        </authorList>
    </citation>
    <scope>NUCLEOTIDE SEQUENCE [LARGE SCALE GENOMIC DNA]</scope>
    <source>
        <strain evidence="3">DSM 25157</strain>
    </source>
</reference>
<dbReference type="EMBL" id="FNQJ01000025">
    <property type="protein sequence ID" value="SEA71991.1"/>
    <property type="molecule type" value="Genomic_DNA"/>
</dbReference>
<keyword evidence="1" id="KW-0472">Membrane</keyword>
<keyword evidence="3" id="KW-1185">Reference proteome</keyword>
<dbReference type="Proteomes" id="UP000199002">
    <property type="component" value="Unassembled WGS sequence"/>
</dbReference>
<accession>A0A1H4DGV3</accession>
<protein>
    <submittedName>
        <fullName evidence="2">Uncharacterized protein</fullName>
    </submittedName>
</protein>
<evidence type="ECO:0000256" key="1">
    <source>
        <dbReference type="SAM" id="Phobius"/>
    </source>
</evidence>
<proteinExistence type="predicted"/>
<keyword evidence="1" id="KW-1133">Transmembrane helix</keyword>
<dbReference type="GeneID" id="34235179"/>
<sequence length="534" mass="61048">MPNGTSIDTSSLLTILGLIAAVWAIVPAATRLRFRLSVTWFDWLIVVGVFLAVHYLVFEPALRSVGLYHSFGPWKWGLDKSSSIYLLLLGLGLFLLVRARAPKLARRNIGLFAKLVDNLLLTKRYDELVSLVEPQFSKLLNISRYRPVLARAVAKMTPRSTFDLEAILSGVRSKHENQLKRWIRSTLRRLESTIAGWDSSADQAQELLRSLSNSPSLVSHLAAAYPDFGLRILERPEAVREDFVELFMDALLSDSGSRLYVELKNNENLNGRHRLALPPTNRILHFFFKDVSVAAHHGLYRAIGESVLRRLDEDPKLVEAYNRSLGYFGEVGKYHSPVYAGIKLFEIMIHEGIHQGQQDHLWLFYFTHFTDAILEQLRDVAPDDGNHEFPTSFHYLLYQIVSIASNWVDDCLEVDVAVIDKNVTEKPDFNVYYIPEKATDALGTIIQSIISSLKIDDRFKHYMLEISLSRYRRIKDTTRVVAVTQSFIKSLIYGLDLPTKPNYRRELRRVFGKLDHVLRHDIPEFAQALEGAQQ</sequence>
<dbReference type="AlphaFoldDB" id="A0A1H4DGV3"/>
<feature type="transmembrane region" description="Helical" evidence="1">
    <location>
        <begin position="82"/>
        <end position="99"/>
    </location>
</feature>
<name>A0A1H4DGV3_9BURK</name>
<keyword evidence="1" id="KW-0812">Transmembrane</keyword>
<evidence type="ECO:0000313" key="3">
    <source>
        <dbReference type="Proteomes" id="UP000199002"/>
    </source>
</evidence>
<organism evidence="2 3">
    <name type="scientific">Acidovorax soli</name>
    <dbReference type="NCBI Taxonomy" id="592050"/>
    <lineage>
        <taxon>Bacteria</taxon>
        <taxon>Pseudomonadati</taxon>
        <taxon>Pseudomonadota</taxon>
        <taxon>Betaproteobacteria</taxon>
        <taxon>Burkholderiales</taxon>
        <taxon>Comamonadaceae</taxon>
        <taxon>Acidovorax</taxon>
    </lineage>
</organism>